<dbReference type="InterPro" id="IPR036388">
    <property type="entry name" value="WH-like_DNA-bd_sf"/>
</dbReference>
<dbReference type="GO" id="GO:0003677">
    <property type="term" value="F:DNA binding"/>
    <property type="evidence" value="ECO:0007669"/>
    <property type="project" value="UniProtKB-KW"/>
</dbReference>
<evidence type="ECO:0000313" key="6">
    <source>
        <dbReference type="EMBL" id="MBB4918960.1"/>
    </source>
</evidence>
<dbReference type="InterPro" id="IPR036390">
    <property type="entry name" value="WH_DNA-bd_sf"/>
</dbReference>
<protein>
    <submittedName>
        <fullName evidence="6">DNA-binding IclR family transcriptional regulator</fullName>
    </submittedName>
</protein>
<keyword evidence="1" id="KW-0805">Transcription regulation</keyword>
<dbReference type="GO" id="GO:0003700">
    <property type="term" value="F:DNA-binding transcription factor activity"/>
    <property type="evidence" value="ECO:0007669"/>
    <property type="project" value="TreeGrafter"/>
</dbReference>
<dbReference type="Gene3D" id="3.30.450.40">
    <property type="match status" value="1"/>
</dbReference>
<keyword evidence="2 6" id="KW-0238">DNA-binding</keyword>
<dbReference type="GO" id="GO:0045892">
    <property type="term" value="P:negative regulation of DNA-templated transcription"/>
    <property type="evidence" value="ECO:0007669"/>
    <property type="project" value="TreeGrafter"/>
</dbReference>
<evidence type="ECO:0000259" key="4">
    <source>
        <dbReference type="PROSITE" id="PS51077"/>
    </source>
</evidence>
<comment type="caution">
    <text evidence="6">The sequence shown here is derived from an EMBL/GenBank/DDBJ whole genome shotgun (WGS) entry which is preliminary data.</text>
</comment>
<dbReference type="InterPro" id="IPR029016">
    <property type="entry name" value="GAF-like_dom_sf"/>
</dbReference>
<keyword evidence="7" id="KW-1185">Reference proteome</keyword>
<accession>A0A7W7VR44</accession>
<dbReference type="SMART" id="SM00346">
    <property type="entry name" value="HTH_ICLR"/>
    <property type="match status" value="1"/>
</dbReference>
<evidence type="ECO:0000313" key="7">
    <source>
        <dbReference type="Proteomes" id="UP000552644"/>
    </source>
</evidence>
<dbReference type="PANTHER" id="PTHR30136">
    <property type="entry name" value="HELIX-TURN-HELIX TRANSCRIPTIONAL REGULATOR, ICLR FAMILY"/>
    <property type="match status" value="1"/>
</dbReference>
<evidence type="ECO:0000256" key="1">
    <source>
        <dbReference type="ARBA" id="ARBA00023015"/>
    </source>
</evidence>
<dbReference type="Gene3D" id="1.10.10.10">
    <property type="entry name" value="Winged helix-like DNA-binding domain superfamily/Winged helix DNA-binding domain"/>
    <property type="match status" value="1"/>
</dbReference>
<dbReference type="SUPFAM" id="SSF55781">
    <property type="entry name" value="GAF domain-like"/>
    <property type="match status" value="1"/>
</dbReference>
<gene>
    <name evidence="6" type="ORF">FHS44_006096</name>
</gene>
<evidence type="ECO:0000259" key="5">
    <source>
        <dbReference type="PROSITE" id="PS51078"/>
    </source>
</evidence>
<dbReference type="AlphaFoldDB" id="A0A7W7VR44"/>
<dbReference type="RefSeq" id="WP_184720718.1">
    <property type="nucleotide sequence ID" value="NZ_JACHJP010000008.1"/>
</dbReference>
<proteinExistence type="predicted"/>
<evidence type="ECO:0000256" key="2">
    <source>
        <dbReference type="ARBA" id="ARBA00023125"/>
    </source>
</evidence>
<evidence type="ECO:0000256" key="3">
    <source>
        <dbReference type="ARBA" id="ARBA00023163"/>
    </source>
</evidence>
<dbReference type="Pfam" id="PF09339">
    <property type="entry name" value="HTH_IclR"/>
    <property type="match status" value="1"/>
</dbReference>
<dbReference type="PROSITE" id="PS51078">
    <property type="entry name" value="ICLR_ED"/>
    <property type="match status" value="1"/>
</dbReference>
<organism evidence="6 7">
    <name type="scientific">Streptosporangium saharense</name>
    <dbReference type="NCBI Taxonomy" id="1706840"/>
    <lineage>
        <taxon>Bacteria</taxon>
        <taxon>Bacillati</taxon>
        <taxon>Actinomycetota</taxon>
        <taxon>Actinomycetes</taxon>
        <taxon>Streptosporangiales</taxon>
        <taxon>Streptosporangiaceae</taxon>
        <taxon>Streptosporangium</taxon>
    </lineage>
</organism>
<dbReference type="InterPro" id="IPR005471">
    <property type="entry name" value="Tscrpt_reg_IclR_N"/>
</dbReference>
<dbReference type="Proteomes" id="UP000552644">
    <property type="component" value="Unassembled WGS sequence"/>
</dbReference>
<feature type="domain" description="HTH iclR-type" evidence="4">
    <location>
        <begin position="5"/>
        <end position="64"/>
    </location>
</feature>
<dbReference type="EMBL" id="JACHJP010000008">
    <property type="protein sequence ID" value="MBB4918960.1"/>
    <property type="molecule type" value="Genomic_DNA"/>
</dbReference>
<name>A0A7W7VR44_9ACTN</name>
<dbReference type="Pfam" id="PF01614">
    <property type="entry name" value="IclR_C"/>
    <property type="match status" value="1"/>
</dbReference>
<feature type="domain" description="IclR-ED" evidence="5">
    <location>
        <begin position="65"/>
        <end position="240"/>
    </location>
</feature>
<dbReference type="SUPFAM" id="SSF46785">
    <property type="entry name" value="Winged helix' DNA-binding domain"/>
    <property type="match status" value="1"/>
</dbReference>
<dbReference type="PROSITE" id="PS51077">
    <property type="entry name" value="HTH_ICLR"/>
    <property type="match status" value="1"/>
</dbReference>
<keyword evidence="3" id="KW-0804">Transcription</keyword>
<dbReference type="InterPro" id="IPR050707">
    <property type="entry name" value="HTH_MetabolicPath_Reg"/>
</dbReference>
<dbReference type="InterPro" id="IPR014757">
    <property type="entry name" value="Tscrpt_reg_IclR_C"/>
</dbReference>
<sequence length="244" mass="26430">MADTSKTVEKAIRILEELGASQWSTPQELSTRLGLSRTVVQRLLLTLHQREFVTRENGLYRLSTRLRVIADVVLRKLRAASHNVVRELSEDLRETVVLYVADGADVVVLDEALTAQDHLTCVRHEVGARVGMLSSAGGLALLSGAEPSTRTWVLRASGAGDEVAAELAAIEEQGFVAMRDRPYRGISSLAVPIIGPEHHAVASLAVLAPTARVSAVDNALPRVRRATTRIADVLKRDAAHPQDS</sequence>
<dbReference type="PANTHER" id="PTHR30136:SF24">
    <property type="entry name" value="HTH-TYPE TRANSCRIPTIONAL REPRESSOR ALLR"/>
    <property type="match status" value="1"/>
</dbReference>
<reference evidence="6 7" key="1">
    <citation type="submission" date="2020-08" db="EMBL/GenBank/DDBJ databases">
        <title>Genomic Encyclopedia of Type Strains, Phase III (KMG-III): the genomes of soil and plant-associated and newly described type strains.</title>
        <authorList>
            <person name="Whitman W."/>
        </authorList>
    </citation>
    <scope>NUCLEOTIDE SEQUENCE [LARGE SCALE GENOMIC DNA]</scope>
    <source>
        <strain evidence="6 7">CECT 8840</strain>
    </source>
</reference>